<keyword evidence="1" id="KW-0012">Acyltransferase</keyword>
<dbReference type="InterPro" id="IPR022484">
    <property type="entry name" value="PEP-CTERM/exosrtase_acylTfrase"/>
</dbReference>
<dbReference type="NCBIfam" id="TIGR03694">
    <property type="entry name" value="exosort_acyl"/>
    <property type="match status" value="1"/>
</dbReference>
<dbReference type="EMBL" id="CP045429">
    <property type="protein sequence ID" value="QPB83421.1"/>
    <property type="molecule type" value="Genomic_DNA"/>
</dbReference>
<dbReference type="AlphaFoldDB" id="A0A5S3UPR7"/>
<organism evidence="1 2">
    <name type="scientific">Pseudoalteromonas rubra</name>
    <dbReference type="NCBI Taxonomy" id="43658"/>
    <lineage>
        <taxon>Bacteria</taxon>
        <taxon>Pseudomonadati</taxon>
        <taxon>Pseudomonadota</taxon>
        <taxon>Gammaproteobacteria</taxon>
        <taxon>Alteromonadales</taxon>
        <taxon>Pseudoalteromonadaceae</taxon>
        <taxon>Pseudoalteromonas</taxon>
    </lineage>
</organism>
<dbReference type="InterPro" id="IPR016181">
    <property type="entry name" value="Acyl_CoA_acyltransferase"/>
</dbReference>
<name>A0A5S3UPR7_9GAMM</name>
<reference evidence="1 2" key="1">
    <citation type="submission" date="2019-10" db="EMBL/GenBank/DDBJ databases">
        <title>Pseudoalteromonas rubra S4059.</title>
        <authorList>
            <person name="Paulsen S."/>
            <person name="Wang X."/>
        </authorList>
    </citation>
    <scope>NUCLEOTIDE SEQUENCE [LARGE SCALE GENOMIC DNA]</scope>
    <source>
        <strain evidence="1 2">S4059</strain>
    </source>
</reference>
<accession>A0A5S3UPR7</accession>
<dbReference type="Proteomes" id="UP000305729">
    <property type="component" value="Chromosome 1"/>
</dbReference>
<dbReference type="RefSeq" id="WP_138539719.1">
    <property type="nucleotide sequence ID" value="NZ_CP045429.1"/>
</dbReference>
<dbReference type="STRING" id="43658.AT705_03695"/>
<dbReference type="GO" id="GO:0016746">
    <property type="term" value="F:acyltransferase activity"/>
    <property type="evidence" value="ECO:0007669"/>
    <property type="project" value="UniProtKB-KW"/>
</dbReference>
<proteinExistence type="predicted"/>
<dbReference type="Gene3D" id="3.40.630.30">
    <property type="match status" value="1"/>
</dbReference>
<sequence length="249" mass="28609">MESMSVGAEFMRTFDVQLAQSQKQKDAVFYIRHQVYCDELSWEARQQTQLERDEYDNHSIHCLLQHKPSKQYVGCIRLIIPSPHSSLTLPSQDQYGGYLKTSLLLPLLQSGTLSECSRLALLPEVRRQNNNSYRQGEASTLLQLTYQHTQLMSVSLYFCCIALAKAHQCRGTLLLANSKLTKHLKMLGLTLTRLSEDIEHRGCRAVYHFDTHEFKAQQLRSDVLSDLYLAVERRLSQQLNNTELACELS</sequence>
<dbReference type="Pfam" id="PF13444">
    <property type="entry name" value="Acetyltransf_5"/>
    <property type="match status" value="1"/>
</dbReference>
<gene>
    <name evidence="1" type="ORF">CWC22_010670</name>
</gene>
<dbReference type="SUPFAM" id="SSF55729">
    <property type="entry name" value="Acyl-CoA N-acyltransferases (Nat)"/>
    <property type="match status" value="1"/>
</dbReference>
<evidence type="ECO:0000313" key="1">
    <source>
        <dbReference type="EMBL" id="QPB83421.1"/>
    </source>
</evidence>
<evidence type="ECO:0000313" key="2">
    <source>
        <dbReference type="Proteomes" id="UP000305729"/>
    </source>
</evidence>
<protein>
    <submittedName>
        <fullName evidence="1">PEP-CTERM/exosortase system-associated acyltransferase</fullName>
    </submittedName>
</protein>
<keyword evidence="1" id="KW-0808">Transferase</keyword>